<sequence>SRKQLGTSLYQAPDVVSFSSLSSERQTETLRMWECSESIALTLLFSTSQTLMTTFYSAADHAK</sequence>
<proteinExistence type="predicted"/>
<dbReference type="EMBL" id="CAJHNH020002112">
    <property type="protein sequence ID" value="CAG5125613.1"/>
    <property type="molecule type" value="Genomic_DNA"/>
</dbReference>
<organism evidence="1 2">
    <name type="scientific">Candidula unifasciata</name>
    <dbReference type="NCBI Taxonomy" id="100452"/>
    <lineage>
        <taxon>Eukaryota</taxon>
        <taxon>Metazoa</taxon>
        <taxon>Spiralia</taxon>
        <taxon>Lophotrochozoa</taxon>
        <taxon>Mollusca</taxon>
        <taxon>Gastropoda</taxon>
        <taxon>Heterobranchia</taxon>
        <taxon>Euthyneura</taxon>
        <taxon>Panpulmonata</taxon>
        <taxon>Eupulmonata</taxon>
        <taxon>Stylommatophora</taxon>
        <taxon>Helicina</taxon>
        <taxon>Helicoidea</taxon>
        <taxon>Geomitridae</taxon>
        <taxon>Candidula</taxon>
    </lineage>
</organism>
<dbReference type="Proteomes" id="UP000678393">
    <property type="component" value="Unassembled WGS sequence"/>
</dbReference>
<name>A0A8S3Z872_9EUPU</name>
<evidence type="ECO:0000313" key="2">
    <source>
        <dbReference type="Proteomes" id="UP000678393"/>
    </source>
</evidence>
<protein>
    <submittedName>
        <fullName evidence="1">Uncharacterized protein</fullName>
    </submittedName>
</protein>
<feature type="non-terminal residue" evidence="1">
    <location>
        <position position="1"/>
    </location>
</feature>
<reference evidence="1" key="1">
    <citation type="submission" date="2021-04" db="EMBL/GenBank/DDBJ databases">
        <authorList>
            <consortium name="Molecular Ecology Group"/>
        </authorList>
    </citation>
    <scope>NUCLEOTIDE SEQUENCE</scope>
</reference>
<keyword evidence="2" id="KW-1185">Reference proteome</keyword>
<comment type="caution">
    <text evidence="1">The sequence shown here is derived from an EMBL/GenBank/DDBJ whole genome shotgun (WGS) entry which is preliminary data.</text>
</comment>
<gene>
    <name evidence="1" type="ORF">CUNI_LOCUS11171</name>
</gene>
<evidence type="ECO:0000313" key="1">
    <source>
        <dbReference type="EMBL" id="CAG5125613.1"/>
    </source>
</evidence>
<dbReference type="AlphaFoldDB" id="A0A8S3Z872"/>
<accession>A0A8S3Z872</accession>
<feature type="non-terminal residue" evidence="1">
    <location>
        <position position="63"/>
    </location>
</feature>